<organism evidence="2 3">
    <name type="scientific">Colletotrichum godetiae</name>
    <dbReference type="NCBI Taxonomy" id="1209918"/>
    <lineage>
        <taxon>Eukaryota</taxon>
        <taxon>Fungi</taxon>
        <taxon>Dikarya</taxon>
        <taxon>Ascomycota</taxon>
        <taxon>Pezizomycotina</taxon>
        <taxon>Sordariomycetes</taxon>
        <taxon>Hypocreomycetidae</taxon>
        <taxon>Glomerellales</taxon>
        <taxon>Glomerellaceae</taxon>
        <taxon>Colletotrichum</taxon>
        <taxon>Colletotrichum acutatum species complex</taxon>
    </lineage>
</organism>
<dbReference type="EMBL" id="JAHMHR010000007">
    <property type="protein sequence ID" value="KAK1689965.1"/>
    <property type="molecule type" value="Genomic_DNA"/>
</dbReference>
<protein>
    <submittedName>
        <fullName evidence="2">Uncharacterized protein</fullName>
    </submittedName>
</protein>
<feature type="region of interest" description="Disordered" evidence="1">
    <location>
        <begin position="1"/>
        <end position="47"/>
    </location>
</feature>
<feature type="compositionally biased region" description="Low complexity" evidence="1">
    <location>
        <begin position="35"/>
        <end position="46"/>
    </location>
</feature>
<dbReference type="RefSeq" id="XP_060433660.1">
    <property type="nucleotide sequence ID" value="XM_060567186.1"/>
</dbReference>
<feature type="region of interest" description="Disordered" evidence="1">
    <location>
        <begin position="69"/>
        <end position="92"/>
    </location>
</feature>
<dbReference type="GeneID" id="85451712"/>
<keyword evidence="3" id="KW-1185">Reference proteome</keyword>
<sequence length="275" mass="31089">MTGPVGTGTWEGEFTIEEEKRATHCPSQMSGRKAPSQSSQRSQPKPMAMAMAIAFNKAYGLTHHRQMCQNRHRPPKPHVRAAGQKNNLTTQERHVLGRPVRTRFTRRPAVLLLAFCCCIALCNPVKVTSHYQTPREFGTGSRRSMYRRNDMTRYEKPVTVSDGTSILWTRKWIALNIVHHGAGKESRSNLNKSRVPLLFFLIFFLPLIRVAAQNARLSGAGLASRRLPSHCPSKAPEKEPTSSYLAPSRNMYLFKYTRRLHLCSKVNVPPLQITA</sequence>
<feature type="region of interest" description="Disordered" evidence="1">
    <location>
        <begin position="224"/>
        <end position="243"/>
    </location>
</feature>
<dbReference type="Proteomes" id="UP001224890">
    <property type="component" value="Unassembled WGS sequence"/>
</dbReference>
<name>A0AAJ0EXJ7_9PEZI</name>
<gene>
    <name evidence="2" type="ORF">BDP55DRAFT_385043</name>
</gene>
<evidence type="ECO:0000256" key="1">
    <source>
        <dbReference type="SAM" id="MobiDB-lite"/>
    </source>
</evidence>
<comment type="caution">
    <text evidence="2">The sequence shown here is derived from an EMBL/GenBank/DDBJ whole genome shotgun (WGS) entry which is preliminary data.</text>
</comment>
<evidence type="ECO:0000313" key="2">
    <source>
        <dbReference type="EMBL" id="KAK1689965.1"/>
    </source>
</evidence>
<dbReference type="AlphaFoldDB" id="A0AAJ0EXJ7"/>
<feature type="compositionally biased region" description="Basic residues" evidence="1">
    <location>
        <begin position="69"/>
        <end position="79"/>
    </location>
</feature>
<evidence type="ECO:0000313" key="3">
    <source>
        <dbReference type="Proteomes" id="UP001224890"/>
    </source>
</evidence>
<reference evidence="2" key="1">
    <citation type="submission" date="2021-06" db="EMBL/GenBank/DDBJ databases">
        <title>Comparative genomics, transcriptomics and evolutionary studies reveal genomic signatures of adaptation to plant cell wall in hemibiotrophic fungi.</title>
        <authorList>
            <consortium name="DOE Joint Genome Institute"/>
            <person name="Baroncelli R."/>
            <person name="Diaz J.F."/>
            <person name="Benocci T."/>
            <person name="Peng M."/>
            <person name="Battaglia E."/>
            <person name="Haridas S."/>
            <person name="Andreopoulos W."/>
            <person name="Labutti K."/>
            <person name="Pangilinan J."/>
            <person name="Floch G.L."/>
            <person name="Makela M.R."/>
            <person name="Henrissat B."/>
            <person name="Grigoriev I.V."/>
            <person name="Crouch J.A."/>
            <person name="De Vries R.P."/>
            <person name="Sukno S.A."/>
            <person name="Thon M.R."/>
        </authorList>
    </citation>
    <scope>NUCLEOTIDE SEQUENCE</scope>
    <source>
        <strain evidence="2">CBS 193.32</strain>
    </source>
</reference>
<accession>A0AAJ0EXJ7</accession>
<proteinExistence type="predicted"/>